<dbReference type="Proteomes" id="UP000464669">
    <property type="component" value="Segment"/>
</dbReference>
<sequence length="72" mass="8318">MLKKLVVGETYLNESGTPFKVFGIGYYGKKYRTPMVLHQNLEITDVLPEKFTPCVLTQKQFMKTFKEVPSND</sequence>
<keyword evidence="2" id="KW-1185">Reference proteome</keyword>
<proteinExistence type="predicted"/>
<name>A0A6B7ZF92_9CAUD</name>
<protein>
    <submittedName>
        <fullName evidence="1">Uncharacterized protein</fullName>
    </submittedName>
</protein>
<accession>A0A6B7ZF92</accession>
<dbReference type="EMBL" id="MN642089">
    <property type="protein sequence ID" value="QGH72009.1"/>
    <property type="molecule type" value="Genomic_DNA"/>
</dbReference>
<reference evidence="1 2" key="1">
    <citation type="submission" date="2019-11" db="EMBL/GenBank/DDBJ databases">
        <authorList>
            <person name="Lewis R."/>
            <person name="Clooney A.G."/>
            <person name="Stockdale S.R."/>
            <person name="Buttimer C."/>
            <person name="Draper L.A."/>
            <person name="Ross R.P."/>
            <person name="Hill C."/>
        </authorList>
    </citation>
    <scope>NUCLEOTIDE SEQUENCE [LARGE SCALE GENOMIC DNA]</scope>
</reference>
<evidence type="ECO:0000313" key="2">
    <source>
        <dbReference type="Proteomes" id="UP000464669"/>
    </source>
</evidence>
<organism evidence="1 2">
    <name type="scientific">Klebsiella phage N1M2</name>
    <dbReference type="NCBI Taxonomy" id="2664939"/>
    <lineage>
        <taxon>Viruses</taxon>
        <taxon>Duplodnaviria</taxon>
        <taxon>Heunggongvirae</taxon>
        <taxon>Uroviricota</taxon>
        <taxon>Caudoviricetes</taxon>
        <taxon>Chimalliviridae</taxon>
        <taxon>Nimduovirus</taxon>
        <taxon>Nimduovirus N1M2</taxon>
    </lineage>
</organism>
<evidence type="ECO:0000313" key="1">
    <source>
        <dbReference type="EMBL" id="QGH72009.1"/>
    </source>
</evidence>
<gene>
    <name evidence="1" type="ORF">N1M2_146</name>
</gene>